<name>A0A1E8BC00_BACMY</name>
<protein>
    <submittedName>
        <fullName evidence="1">Uncharacterized protein</fullName>
    </submittedName>
</protein>
<accession>A0A1E8BC00</accession>
<evidence type="ECO:0000313" key="2">
    <source>
        <dbReference type="Proteomes" id="UP000175706"/>
    </source>
</evidence>
<reference evidence="1 2" key="1">
    <citation type="submission" date="2016-05" db="EMBL/GenBank/DDBJ databases">
        <title>Bacillus thuringiensis and Bacillus weihenstephanensis as novel biocontrol agents of wilt causing Verticillium species.</title>
        <authorList>
            <person name="Hollensteiner J."/>
            <person name="Wemheuer F."/>
            <person name="Harting R."/>
            <person name="Kolarzyk A."/>
            <person name="Diaz-Valerio S."/>
            <person name="Poehlein A."/>
            <person name="Brzuszkiewicz E."/>
            <person name="Nesemann K."/>
            <person name="Braus-Stromeyer S."/>
            <person name="Braus G."/>
            <person name="Daniel R."/>
            <person name="Liesegang H."/>
        </authorList>
    </citation>
    <scope>NUCLEOTIDE SEQUENCE [LARGE SCALE GENOMIC DNA]</scope>
    <source>
        <strain evidence="1 2">GOE8</strain>
    </source>
</reference>
<evidence type="ECO:0000313" key="1">
    <source>
        <dbReference type="EMBL" id="OFD83566.1"/>
    </source>
</evidence>
<comment type="caution">
    <text evidence="1">The sequence shown here is derived from an EMBL/GenBank/DDBJ whole genome shotgun (WGS) entry which is preliminary data.</text>
</comment>
<dbReference type="EMBL" id="LXLT01000015">
    <property type="protein sequence ID" value="OFD83566.1"/>
    <property type="molecule type" value="Genomic_DNA"/>
</dbReference>
<dbReference type="PATRIC" id="fig|86662.25.peg.956"/>
<gene>
    <name evidence="1" type="ORF">BWGOE8_09870</name>
</gene>
<organism evidence="1 2">
    <name type="scientific">Bacillus mycoides</name>
    <dbReference type="NCBI Taxonomy" id="1405"/>
    <lineage>
        <taxon>Bacteria</taxon>
        <taxon>Bacillati</taxon>
        <taxon>Bacillota</taxon>
        <taxon>Bacilli</taxon>
        <taxon>Bacillales</taxon>
        <taxon>Bacillaceae</taxon>
        <taxon>Bacillus</taxon>
        <taxon>Bacillus cereus group</taxon>
    </lineage>
</organism>
<dbReference type="AlphaFoldDB" id="A0A1E8BC00"/>
<sequence>MQSKEEMIELSLTEGLIIPAAILCGEGHEEEKGQVFSDLPFEY</sequence>
<dbReference type="RefSeq" id="WP_257149419.1">
    <property type="nucleotide sequence ID" value="NZ_CP035955.1"/>
</dbReference>
<proteinExistence type="predicted"/>
<dbReference type="Proteomes" id="UP000175706">
    <property type="component" value="Unassembled WGS sequence"/>
</dbReference>